<proteinExistence type="predicted"/>
<evidence type="ECO:0000313" key="2">
    <source>
        <dbReference type="EMBL" id="DAD78713.1"/>
    </source>
</evidence>
<evidence type="ECO:0000256" key="1">
    <source>
        <dbReference type="SAM" id="Phobius"/>
    </source>
</evidence>
<keyword evidence="1" id="KW-1133">Transmembrane helix</keyword>
<accession>A0A8S5M8M7</accession>
<sequence>MGKHSLNQKRLIFIQLIVLYMVIGIFLIKNFLLLWSLLKMKKVEILLK</sequence>
<reference evidence="2" key="1">
    <citation type="journal article" date="2021" name="Proc. Natl. Acad. Sci. U.S.A.">
        <title>A Catalog of Tens of Thousands of Viruses from Human Metagenomes Reveals Hidden Associations with Chronic Diseases.</title>
        <authorList>
            <person name="Tisza M.J."/>
            <person name="Buck C.B."/>
        </authorList>
    </citation>
    <scope>NUCLEOTIDE SEQUENCE</scope>
    <source>
        <strain evidence="2">CtB3v5</strain>
    </source>
</reference>
<dbReference type="EMBL" id="BK014849">
    <property type="protein sequence ID" value="DAD78713.1"/>
    <property type="molecule type" value="Genomic_DNA"/>
</dbReference>
<organism evidence="2">
    <name type="scientific">Siphoviridae sp. ctB3v5</name>
    <dbReference type="NCBI Taxonomy" id="2826186"/>
    <lineage>
        <taxon>Viruses</taxon>
        <taxon>Duplodnaviria</taxon>
        <taxon>Heunggongvirae</taxon>
        <taxon>Uroviricota</taxon>
        <taxon>Caudoviricetes</taxon>
    </lineage>
</organism>
<protein>
    <submittedName>
        <fullName evidence="2">Uncharacterized protein</fullName>
    </submittedName>
</protein>
<keyword evidence="1" id="KW-0472">Membrane</keyword>
<keyword evidence="1" id="KW-0812">Transmembrane</keyword>
<feature type="transmembrane region" description="Helical" evidence="1">
    <location>
        <begin position="12"/>
        <end position="38"/>
    </location>
</feature>
<name>A0A8S5M8M7_9CAUD</name>